<feature type="domain" description="ZZ-type" evidence="5">
    <location>
        <begin position="215"/>
        <end position="261"/>
    </location>
</feature>
<dbReference type="EMBL" id="CP138584">
    <property type="protein sequence ID" value="WPH01256.1"/>
    <property type="molecule type" value="Genomic_DNA"/>
</dbReference>
<dbReference type="InterPro" id="IPR000433">
    <property type="entry name" value="Znf_ZZ"/>
</dbReference>
<feature type="region of interest" description="Disordered" evidence="4">
    <location>
        <begin position="278"/>
        <end position="298"/>
    </location>
</feature>
<proteinExistence type="predicted"/>
<evidence type="ECO:0000256" key="4">
    <source>
        <dbReference type="SAM" id="MobiDB-lite"/>
    </source>
</evidence>
<evidence type="ECO:0000256" key="3">
    <source>
        <dbReference type="ARBA" id="ARBA00022833"/>
    </source>
</evidence>
<gene>
    <name evidence="6" type="ORF">R9X50_00409400</name>
</gene>
<dbReference type="PANTHER" id="PTHR20930">
    <property type="entry name" value="OVARIAN CARCINOMA ANTIGEN CA125-RELATED"/>
    <property type="match status" value="1"/>
</dbReference>
<organism evidence="6 7">
    <name type="scientific">Acrodontium crateriforme</name>
    <dbReference type="NCBI Taxonomy" id="150365"/>
    <lineage>
        <taxon>Eukaryota</taxon>
        <taxon>Fungi</taxon>
        <taxon>Dikarya</taxon>
        <taxon>Ascomycota</taxon>
        <taxon>Pezizomycotina</taxon>
        <taxon>Dothideomycetes</taxon>
        <taxon>Dothideomycetidae</taxon>
        <taxon>Mycosphaerellales</taxon>
        <taxon>Teratosphaeriaceae</taxon>
        <taxon>Acrodontium</taxon>
    </lineage>
</organism>
<dbReference type="GO" id="GO:0008270">
    <property type="term" value="F:zinc ion binding"/>
    <property type="evidence" value="ECO:0007669"/>
    <property type="project" value="UniProtKB-KW"/>
</dbReference>
<keyword evidence="7" id="KW-1185">Reference proteome</keyword>
<dbReference type="Pfam" id="PF00569">
    <property type="entry name" value="ZZ"/>
    <property type="match status" value="2"/>
</dbReference>
<feature type="region of interest" description="Disordered" evidence="4">
    <location>
        <begin position="861"/>
        <end position="918"/>
    </location>
</feature>
<accession>A0AAQ3M7D3</accession>
<dbReference type="AlphaFoldDB" id="A0AAQ3M7D3"/>
<protein>
    <recommendedName>
        <fullName evidence="5">ZZ-type domain-containing protein</fullName>
    </recommendedName>
</protein>
<evidence type="ECO:0000259" key="5">
    <source>
        <dbReference type="SMART" id="SM00291"/>
    </source>
</evidence>
<feature type="compositionally biased region" description="Basic and acidic residues" evidence="4">
    <location>
        <begin position="861"/>
        <end position="888"/>
    </location>
</feature>
<dbReference type="SMART" id="SM00291">
    <property type="entry name" value="ZnF_ZZ"/>
    <property type="match status" value="4"/>
</dbReference>
<feature type="domain" description="ZZ-type" evidence="5">
    <location>
        <begin position="445"/>
        <end position="494"/>
    </location>
</feature>
<dbReference type="InterPro" id="IPR013783">
    <property type="entry name" value="Ig-like_fold"/>
</dbReference>
<dbReference type="PANTHER" id="PTHR20930:SF0">
    <property type="entry name" value="PROTEIN ILRUN"/>
    <property type="match status" value="1"/>
</dbReference>
<dbReference type="CDD" id="cd02249">
    <property type="entry name" value="ZZ"/>
    <property type="match status" value="1"/>
</dbReference>
<evidence type="ECO:0000313" key="7">
    <source>
        <dbReference type="Proteomes" id="UP001303373"/>
    </source>
</evidence>
<evidence type="ECO:0000256" key="2">
    <source>
        <dbReference type="ARBA" id="ARBA00022771"/>
    </source>
</evidence>
<dbReference type="SUPFAM" id="SSF57850">
    <property type="entry name" value="RING/U-box"/>
    <property type="match status" value="4"/>
</dbReference>
<reference evidence="6 7" key="1">
    <citation type="submission" date="2023-11" db="EMBL/GenBank/DDBJ databases">
        <title>An acidophilic fungus is an integral part of prey digestion in a carnivorous sundew plant.</title>
        <authorList>
            <person name="Tsai I.J."/>
        </authorList>
    </citation>
    <scope>NUCLEOTIDE SEQUENCE [LARGE SCALE GENOMIC DNA]</scope>
    <source>
        <strain evidence="6">169a</strain>
    </source>
</reference>
<dbReference type="CDD" id="cd02340">
    <property type="entry name" value="ZZ_NBR1_like"/>
    <property type="match status" value="2"/>
</dbReference>
<keyword evidence="2" id="KW-0863">Zinc-finger</keyword>
<sequence length="1013" mass="111214">MAIPHHHAAVPSQDTLITLKVNLNGEVRKLKLPLRDLSANVLPDKLRQCLNIKPEQTAVFERFSDSAGGFVTLDPTKPQVFKTLIRAAKAKLKLRIKATVTPLDEVTKTPVPEMKENKTVPTIVRSSTTEMISPRTVQMQSLVHPQEPETVDGRPYGAGIFEFRAARASQQTLVDTSEAPVPLPFTTPAPAASAVREMPIRSLPPVSQVPNTNGHPWSVYCNECDAPMSNAHFHCGICDAGDYDLCEACVADGTLCPGDGHWLIKRFIKDGTVITSQTERISPRQTRPEPIVDSPKEMPGAFITGDVKPVENLPTPTRTCNNCVIVLPEHQFVTCKYCEDFDLCLTCYSQNKHGHHPAHAFERATEETVLTLAAETMLAPGRNVRHNAICDGCDKNVYGVRHKCLNCPDWDFCNDCVANAPTSHPHHRFAALYQPLPDPLPSVSRHFGVYCDGPLCKQSSLRSYITGVRYKCAVCNDTDFCANCEAAPSNQHNKTHPLIKFRTPVRNVSITTANEDMKGQIRYMGDRSAASLQSATKDVATGPPTPNSFLPVETVAEIKPSIEPFAKAVSEVPSSTELDARFLHDTVEDGQTFVPGQIFTQIWTMTNPGPRNWPAGCSVRFVGGDNMLNVENNHPASVSEIAIASESNVIGREVRVGEQIAFKVTLKAPSREGKAISYWRVKAADGTPFGHRLWCDISVKRSVPNVNARKAYEADMQRRREMSENANAQQSQASVSSAAVCGRPPPPAYDFFTQTPANVAAANSEQLHIARMQVLQRLQAQAHAQAQGHIQRHLAHVQAQAQQAATAHCFASSHGPVSQESDRVRKEAAKQRVEHIKAKILKARQERAKELELKHAAELKRAEEARQNSGKKMVDDHLHGEEEVKSEPQEVDSTEEIKKEEESMEGSGMVFPKLDKESPASSTYQSAISSSIKAKAAYVENEDGQVEHSAMPAVIAAPISEPSVICPGEEGYDFTDELEVLSAADSDSSNDGFLTDEEYDILDASDRETVHSL</sequence>
<evidence type="ECO:0000256" key="1">
    <source>
        <dbReference type="ARBA" id="ARBA00022723"/>
    </source>
</evidence>
<dbReference type="CDD" id="cd14947">
    <property type="entry name" value="NBR1_like"/>
    <property type="match status" value="1"/>
</dbReference>
<feature type="domain" description="ZZ-type" evidence="5">
    <location>
        <begin position="384"/>
        <end position="428"/>
    </location>
</feature>
<name>A0AAQ3M7D3_9PEZI</name>
<dbReference type="Gene3D" id="2.60.40.10">
    <property type="entry name" value="Immunoglobulins"/>
    <property type="match status" value="1"/>
</dbReference>
<dbReference type="Gene3D" id="3.30.60.90">
    <property type="match status" value="4"/>
</dbReference>
<dbReference type="InterPro" id="IPR043145">
    <property type="entry name" value="Znf_ZZ_sf"/>
</dbReference>
<dbReference type="Proteomes" id="UP001303373">
    <property type="component" value="Chromosome 5"/>
</dbReference>
<keyword evidence="1" id="KW-0479">Metal-binding</keyword>
<dbReference type="Pfam" id="PF16158">
    <property type="entry name" value="N_BRCA1_IG"/>
    <property type="match status" value="1"/>
</dbReference>
<evidence type="ECO:0000313" key="6">
    <source>
        <dbReference type="EMBL" id="WPH01256.1"/>
    </source>
</evidence>
<feature type="domain" description="ZZ-type" evidence="5">
    <location>
        <begin position="314"/>
        <end position="359"/>
    </location>
</feature>
<keyword evidence="3" id="KW-0862">Zinc</keyword>
<dbReference type="InterPro" id="IPR032350">
    <property type="entry name" value="Nbr1_FW"/>
</dbReference>